<accession>A0ABN7SGW7</accession>
<keyword evidence="3" id="KW-1185">Reference proteome</keyword>
<name>A0ABN7SGW7_OIKDI</name>
<proteinExistence type="predicted"/>
<evidence type="ECO:0000313" key="2">
    <source>
        <dbReference type="EMBL" id="CAG5098167.1"/>
    </source>
</evidence>
<reference evidence="2 3" key="1">
    <citation type="submission" date="2021-04" db="EMBL/GenBank/DDBJ databases">
        <authorList>
            <person name="Bliznina A."/>
        </authorList>
    </citation>
    <scope>NUCLEOTIDE SEQUENCE [LARGE SCALE GENOMIC DNA]</scope>
</reference>
<sequence>MASQQNFLGSSPLPKKRQSPGRSLQGGFFNDYDEETYFEEFQEISRRQLTNQTVSTKVPEESLFRDQAPIHCIKEEFKSKNLDNINRTDHQDGYIEEEILEEDPSILARRAEIGASESRQKYVDIFSSPSTASSIIIKNPQFKSPEMSKSNEKAEYAATRHIYNFVDALLDNPAMYDFVMDGLREVCLAEGSHHIPSFLESLLTKIPDTEGNFFFFKTRATAIMLNN</sequence>
<feature type="region of interest" description="Disordered" evidence="1">
    <location>
        <begin position="1"/>
        <end position="26"/>
    </location>
</feature>
<evidence type="ECO:0000256" key="1">
    <source>
        <dbReference type="SAM" id="MobiDB-lite"/>
    </source>
</evidence>
<organism evidence="2 3">
    <name type="scientific">Oikopleura dioica</name>
    <name type="common">Tunicate</name>
    <dbReference type="NCBI Taxonomy" id="34765"/>
    <lineage>
        <taxon>Eukaryota</taxon>
        <taxon>Metazoa</taxon>
        <taxon>Chordata</taxon>
        <taxon>Tunicata</taxon>
        <taxon>Appendicularia</taxon>
        <taxon>Copelata</taxon>
        <taxon>Oikopleuridae</taxon>
        <taxon>Oikopleura</taxon>
    </lineage>
</organism>
<protein>
    <submittedName>
        <fullName evidence="2">Oidioi.mRNA.OKI2018_I69.XSR.g15426.t1.cds</fullName>
    </submittedName>
</protein>
<dbReference type="Proteomes" id="UP001158576">
    <property type="component" value="Chromosome XSR"/>
</dbReference>
<evidence type="ECO:0000313" key="3">
    <source>
        <dbReference type="Proteomes" id="UP001158576"/>
    </source>
</evidence>
<dbReference type="EMBL" id="OU015569">
    <property type="protein sequence ID" value="CAG5098167.1"/>
    <property type="molecule type" value="Genomic_DNA"/>
</dbReference>
<gene>
    <name evidence="2" type="ORF">OKIOD_LOCUS6984</name>
</gene>